<comment type="caution">
    <text evidence="2">The sequence shown here is derived from an EMBL/GenBank/DDBJ whole genome shotgun (WGS) entry which is preliminary data.</text>
</comment>
<evidence type="ECO:0000313" key="2">
    <source>
        <dbReference type="EMBL" id="NMM94914.1"/>
    </source>
</evidence>
<dbReference type="AlphaFoldDB" id="A0A7Y0ERA7"/>
<feature type="compositionally biased region" description="Polar residues" evidence="1">
    <location>
        <begin position="204"/>
        <end position="249"/>
    </location>
</feature>
<evidence type="ECO:0000256" key="1">
    <source>
        <dbReference type="SAM" id="MobiDB-lite"/>
    </source>
</evidence>
<keyword evidence="3" id="KW-1185">Reference proteome</keyword>
<protein>
    <submittedName>
        <fullName evidence="2">Uncharacterized protein</fullName>
    </submittedName>
</protein>
<proteinExistence type="predicted"/>
<feature type="region of interest" description="Disordered" evidence="1">
    <location>
        <begin position="202"/>
        <end position="259"/>
    </location>
</feature>
<sequence>MNTNAKIKTAIRSISDPSIPPVLSTGDLPGPLSLNRLAAFGTVRKLDESAGYCVNRANSLYGRAIIIGSLSPFGTVVCMQTAAWVWLGGEHFPDTIDVISTSQFRSTSVGRRIRVYKRLTLPEQVIKLGTLQITTPARTACDLVMAPEDATDPSDVNTLVMRLMTVYRFRPNDCLRIVREHRHHKYAARARTFFDAIQRELNDSPLNSPQDESSLSVSQTDASLHASQTDVQLRASQAHSSLRTSQTEPPSLPHKQERL</sequence>
<accession>A0A7Y0ERA7</accession>
<evidence type="ECO:0000313" key="3">
    <source>
        <dbReference type="Proteomes" id="UP000532194"/>
    </source>
</evidence>
<name>A0A7Y0ERA7_9BIFI</name>
<reference evidence="2 3" key="1">
    <citation type="submission" date="2020-02" db="EMBL/GenBank/DDBJ databases">
        <title>Characterization of phylogenetic diversity of novel bifidobacterial species isolated in Czech ZOOs.</title>
        <authorList>
            <person name="Lugli G.A."/>
            <person name="Vera N.B."/>
            <person name="Ventura M."/>
        </authorList>
    </citation>
    <scope>NUCLEOTIDE SEQUENCE [LARGE SCALE GENOMIC DNA]</scope>
    <source>
        <strain evidence="2 3">DSM 109957</strain>
    </source>
</reference>
<dbReference type="Proteomes" id="UP000532194">
    <property type="component" value="Unassembled WGS sequence"/>
</dbReference>
<dbReference type="EMBL" id="JAAIII010000007">
    <property type="protein sequence ID" value="NMM94914.1"/>
    <property type="molecule type" value="Genomic_DNA"/>
</dbReference>
<gene>
    <name evidence="2" type="ORF">G1C95_2102</name>
</gene>
<organism evidence="2 3">
    <name type="scientific">Bifidobacterium oedipodis</name>
    <dbReference type="NCBI Taxonomy" id="2675322"/>
    <lineage>
        <taxon>Bacteria</taxon>
        <taxon>Bacillati</taxon>
        <taxon>Actinomycetota</taxon>
        <taxon>Actinomycetes</taxon>
        <taxon>Bifidobacteriales</taxon>
        <taxon>Bifidobacteriaceae</taxon>
        <taxon>Bifidobacterium</taxon>
    </lineage>
</organism>